<dbReference type="InterPro" id="IPR045247">
    <property type="entry name" value="Oye-like"/>
</dbReference>
<dbReference type="GO" id="GO:0010181">
    <property type="term" value="F:FMN binding"/>
    <property type="evidence" value="ECO:0007669"/>
    <property type="project" value="InterPro"/>
</dbReference>
<evidence type="ECO:0000259" key="1">
    <source>
        <dbReference type="Pfam" id="PF00724"/>
    </source>
</evidence>
<dbReference type="GO" id="GO:0016491">
    <property type="term" value="F:oxidoreductase activity"/>
    <property type="evidence" value="ECO:0007669"/>
    <property type="project" value="InterPro"/>
</dbReference>
<evidence type="ECO:0000313" key="2">
    <source>
        <dbReference type="EMBL" id="GAS84763.1"/>
    </source>
</evidence>
<dbReference type="Gene3D" id="3.20.20.70">
    <property type="entry name" value="Aldolase class I"/>
    <property type="match status" value="1"/>
</dbReference>
<feature type="domain" description="NADH:flavin oxidoreductase/NADH oxidase N-terminal" evidence="1">
    <location>
        <begin position="10"/>
        <end position="338"/>
    </location>
</feature>
<reference evidence="3" key="2">
    <citation type="submission" date="2016-01" db="EMBL/GenBank/DDBJ databases">
        <title>Draft Genome Sequence of Paenibacillus amylolyticus Heshi-A3 that Was Isolated from Fermented Rice Bran with Aging Salted Mackerel, Which Was Named Heshiko as Traditional Fermented Seafood in Japan.</title>
        <authorList>
            <person name="Akuzawa S."/>
            <person name="Nakagawa J."/>
            <person name="Kanekatsu T."/>
            <person name="Kubota E."/>
            <person name="Ohtake R."/>
            <person name="Suzuki T."/>
            <person name="Kanesaki Y."/>
        </authorList>
    </citation>
    <scope>NUCLEOTIDE SEQUENCE [LARGE SCALE GENOMIC DNA]</scope>
    <source>
        <strain evidence="3">Heshi-A3</strain>
    </source>
</reference>
<dbReference type="PANTHER" id="PTHR22893:SF91">
    <property type="entry name" value="NADPH DEHYDROGENASE 2-RELATED"/>
    <property type="match status" value="1"/>
</dbReference>
<proteinExistence type="predicted"/>
<sequence>MDNMNTRSTLLSPVTIHQWQLRNRMVMAPLTRGFADDQEGTVTDEMVAYYEQRARDGVGLIITEGINPNLAGKGTYGIPGLYTDEQTISWKRVTDAVHSHGGTIIAQLWHVGRLSHSDLIGTTPLAPTSLAAEGRVHKLHKLYQVPKAMSAQDIADTIEHFQTAARNAVLAGFDGIELHAAHGYLIDQFINEKTNHRTDEYGGDTAGRLRFLRDIIVAVKKEIRVDRISVRFSEKKDDDASYAWADKAGMIDAYLNLFRETGITILHPSTDQYTKAWEGEQSFHERIRSLWDGIIIGVGDLDVQTAEHAIGKGSIDLAAFGRPFIANPDLVQKLHAGKQLVEYDATTHLNVLV</sequence>
<reference evidence="2 3" key="1">
    <citation type="journal article" date="2016" name="Genome Announc.">
        <title>Draft Genome Sequence of Paenibacillus amylolyticus Heshi-A3, Isolated from Fermented Rice Bran in a Japanese Fermented Seafood Dish.</title>
        <authorList>
            <person name="Akuzawa S."/>
            <person name="Nagaoka J."/>
            <person name="Kanekatsu M."/>
            <person name="Kubota E."/>
            <person name="Ohtake R."/>
            <person name="Suzuki T."/>
            <person name="Kanesaki Y."/>
        </authorList>
    </citation>
    <scope>NUCLEOTIDE SEQUENCE [LARGE SCALE GENOMIC DNA]</scope>
    <source>
        <strain evidence="2 3">Heshi-A3</strain>
    </source>
</reference>
<organism evidence="2 3">
    <name type="scientific">Paenibacillus amylolyticus</name>
    <dbReference type="NCBI Taxonomy" id="1451"/>
    <lineage>
        <taxon>Bacteria</taxon>
        <taxon>Bacillati</taxon>
        <taxon>Bacillota</taxon>
        <taxon>Bacilli</taxon>
        <taxon>Bacillales</taxon>
        <taxon>Paenibacillaceae</taxon>
        <taxon>Paenibacillus</taxon>
    </lineage>
</organism>
<accession>A0A100VRV2</accession>
<name>A0A100VRV2_PAEAM</name>
<dbReference type="InterPro" id="IPR013785">
    <property type="entry name" value="Aldolase_TIM"/>
</dbReference>
<gene>
    <name evidence="2" type="ORF">PAHA3_4884</name>
</gene>
<evidence type="ECO:0000313" key="3">
    <source>
        <dbReference type="Proteomes" id="UP000069697"/>
    </source>
</evidence>
<dbReference type="AlphaFoldDB" id="A0A100VRV2"/>
<dbReference type="PANTHER" id="PTHR22893">
    <property type="entry name" value="NADH OXIDOREDUCTASE-RELATED"/>
    <property type="match status" value="1"/>
</dbReference>
<dbReference type="SUPFAM" id="SSF51395">
    <property type="entry name" value="FMN-linked oxidoreductases"/>
    <property type="match status" value="1"/>
</dbReference>
<dbReference type="Proteomes" id="UP000069697">
    <property type="component" value="Unassembled WGS sequence"/>
</dbReference>
<dbReference type="EMBL" id="BCNV01000006">
    <property type="protein sequence ID" value="GAS84763.1"/>
    <property type="molecule type" value="Genomic_DNA"/>
</dbReference>
<protein>
    <submittedName>
        <fullName evidence="2">Oye family NADH-dependent flavin oxidoreductase</fullName>
    </submittedName>
</protein>
<dbReference type="InterPro" id="IPR001155">
    <property type="entry name" value="OxRdtase_FMN_N"/>
</dbReference>
<comment type="caution">
    <text evidence="2">The sequence shown here is derived from an EMBL/GenBank/DDBJ whole genome shotgun (WGS) entry which is preliminary data.</text>
</comment>
<dbReference type="Pfam" id="PF00724">
    <property type="entry name" value="Oxidored_FMN"/>
    <property type="match status" value="1"/>
</dbReference>